<gene>
    <name evidence="13" type="ORF">BDD14_0359</name>
</gene>
<dbReference type="InterPro" id="IPR002585">
    <property type="entry name" value="Cyt-d_ubiquinol_oxidase_su_1"/>
</dbReference>
<proteinExistence type="inferred from homology"/>
<evidence type="ECO:0000256" key="5">
    <source>
        <dbReference type="ARBA" id="ARBA00022617"/>
    </source>
</evidence>
<evidence type="ECO:0000256" key="12">
    <source>
        <dbReference type="SAM" id="Phobius"/>
    </source>
</evidence>
<dbReference type="EMBL" id="SHKW01000001">
    <property type="protein sequence ID" value="RZU39033.1"/>
    <property type="molecule type" value="Genomic_DNA"/>
</dbReference>
<evidence type="ECO:0000256" key="1">
    <source>
        <dbReference type="ARBA" id="ARBA00004651"/>
    </source>
</evidence>
<evidence type="ECO:0000256" key="8">
    <source>
        <dbReference type="ARBA" id="ARBA00022982"/>
    </source>
</evidence>
<keyword evidence="14" id="KW-1185">Reference proteome</keyword>
<evidence type="ECO:0000256" key="11">
    <source>
        <dbReference type="ARBA" id="ARBA00023136"/>
    </source>
</evidence>
<keyword evidence="6 12" id="KW-0812">Transmembrane</keyword>
<keyword evidence="5" id="KW-0349">Heme</keyword>
<name>A0A4Q7YQ74_9BACT</name>
<comment type="subcellular location">
    <subcellularLocation>
        <location evidence="1">Cell membrane</location>
        <topology evidence="1">Multi-pass membrane protein</topology>
    </subcellularLocation>
</comment>
<keyword evidence="7" id="KW-0479">Metal-binding</keyword>
<dbReference type="GO" id="GO:0070069">
    <property type="term" value="C:cytochrome complex"/>
    <property type="evidence" value="ECO:0007669"/>
    <property type="project" value="InterPro"/>
</dbReference>
<evidence type="ECO:0000256" key="4">
    <source>
        <dbReference type="ARBA" id="ARBA00022475"/>
    </source>
</evidence>
<dbReference type="Pfam" id="PF01654">
    <property type="entry name" value="Cyt_bd_oxida_I"/>
    <property type="match status" value="1"/>
</dbReference>
<feature type="transmembrane region" description="Helical" evidence="12">
    <location>
        <begin position="15"/>
        <end position="39"/>
    </location>
</feature>
<comment type="similarity">
    <text evidence="2">Belongs to the cytochrome ubiquinol oxidase subunit 1 family.</text>
</comment>
<keyword evidence="4" id="KW-1003">Cell membrane</keyword>
<keyword evidence="9 12" id="KW-1133">Transmembrane helix</keyword>
<dbReference type="AlphaFoldDB" id="A0A4Q7YQ74"/>
<dbReference type="RefSeq" id="WP_278045458.1">
    <property type="nucleotide sequence ID" value="NZ_SHKW01000001.1"/>
</dbReference>
<keyword evidence="11 12" id="KW-0472">Membrane</keyword>
<protein>
    <submittedName>
        <fullName evidence="13">Bd-type cytochrome oxidase subunit I</fullName>
    </submittedName>
</protein>
<sequence>MDALTLHRIHFAFTITYYLFPQLTMGLALLIFVMKTIALRTNDPDMRER</sequence>
<evidence type="ECO:0000256" key="7">
    <source>
        <dbReference type="ARBA" id="ARBA00022723"/>
    </source>
</evidence>
<evidence type="ECO:0000313" key="14">
    <source>
        <dbReference type="Proteomes" id="UP000292958"/>
    </source>
</evidence>
<evidence type="ECO:0000256" key="9">
    <source>
        <dbReference type="ARBA" id="ARBA00022989"/>
    </source>
</evidence>
<evidence type="ECO:0000256" key="6">
    <source>
        <dbReference type="ARBA" id="ARBA00022692"/>
    </source>
</evidence>
<comment type="caution">
    <text evidence="13">The sequence shown here is derived from an EMBL/GenBank/DDBJ whole genome shotgun (WGS) entry which is preliminary data.</text>
</comment>
<dbReference type="GO" id="GO:0019646">
    <property type="term" value="P:aerobic electron transport chain"/>
    <property type="evidence" value="ECO:0007669"/>
    <property type="project" value="InterPro"/>
</dbReference>
<keyword evidence="10" id="KW-0408">Iron</keyword>
<evidence type="ECO:0000256" key="10">
    <source>
        <dbReference type="ARBA" id="ARBA00023004"/>
    </source>
</evidence>
<evidence type="ECO:0000256" key="2">
    <source>
        <dbReference type="ARBA" id="ARBA00009819"/>
    </source>
</evidence>
<evidence type="ECO:0000256" key="3">
    <source>
        <dbReference type="ARBA" id="ARBA00022448"/>
    </source>
</evidence>
<organism evidence="13 14">
    <name type="scientific">Edaphobacter modestus</name>
    <dbReference type="NCBI Taxonomy" id="388466"/>
    <lineage>
        <taxon>Bacteria</taxon>
        <taxon>Pseudomonadati</taxon>
        <taxon>Acidobacteriota</taxon>
        <taxon>Terriglobia</taxon>
        <taxon>Terriglobales</taxon>
        <taxon>Acidobacteriaceae</taxon>
        <taxon>Edaphobacter</taxon>
    </lineage>
</organism>
<dbReference type="GO" id="GO:0009055">
    <property type="term" value="F:electron transfer activity"/>
    <property type="evidence" value="ECO:0007669"/>
    <property type="project" value="InterPro"/>
</dbReference>
<keyword evidence="8" id="KW-0249">Electron transport</keyword>
<keyword evidence="3" id="KW-0813">Transport</keyword>
<dbReference type="GO" id="GO:0046872">
    <property type="term" value="F:metal ion binding"/>
    <property type="evidence" value="ECO:0007669"/>
    <property type="project" value="UniProtKB-KW"/>
</dbReference>
<accession>A0A4Q7YQ74</accession>
<evidence type="ECO:0000313" key="13">
    <source>
        <dbReference type="EMBL" id="RZU39033.1"/>
    </source>
</evidence>
<dbReference type="Proteomes" id="UP000292958">
    <property type="component" value="Unassembled WGS sequence"/>
</dbReference>
<dbReference type="GO" id="GO:0005886">
    <property type="term" value="C:plasma membrane"/>
    <property type="evidence" value="ECO:0007669"/>
    <property type="project" value="UniProtKB-SubCell"/>
</dbReference>
<reference evidence="13 14" key="1">
    <citation type="submission" date="2019-02" db="EMBL/GenBank/DDBJ databases">
        <title>Genomic Encyclopedia of Archaeal and Bacterial Type Strains, Phase II (KMG-II): from individual species to whole genera.</title>
        <authorList>
            <person name="Goeker M."/>
        </authorList>
    </citation>
    <scope>NUCLEOTIDE SEQUENCE [LARGE SCALE GENOMIC DNA]</scope>
    <source>
        <strain evidence="13 14">DSM 18101</strain>
    </source>
</reference>